<evidence type="ECO:0000256" key="7">
    <source>
        <dbReference type="ARBA" id="ARBA00022741"/>
    </source>
</evidence>
<evidence type="ECO:0000256" key="5">
    <source>
        <dbReference type="ARBA" id="ARBA00022679"/>
    </source>
</evidence>
<evidence type="ECO:0000256" key="15">
    <source>
        <dbReference type="PROSITE-ProRule" id="PRU00103"/>
    </source>
</evidence>
<keyword evidence="6" id="KW-0677">Repeat</keyword>
<dbReference type="GO" id="GO:0034271">
    <property type="term" value="C:phosphatidylinositol 3-kinase complex, class III, type I"/>
    <property type="evidence" value="ECO:0007669"/>
    <property type="project" value="EnsemblFungi"/>
</dbReference>
<evidence type="ECO:0000313" key="17">
    <source>
        <dbReference type="EMBL" id="CCC71789.1"/>
    </source>
</evidence>
<dbReference type="SUPFAM" id="SSF56112">
    <property type="entry name" value="Protein kinase-like (PK-like)"/>
    <property type="match status" value="1"/>
</dbReference>
<dbReference type="PROSITE" id="PS00108">
    <property type="entry name" value="PROTEIN_KINASE_ST"/>
    <property type="match status" value="1"/>
</dbReference>
<dbReference type="OMA" id="YNLLCSW"/>
<dbReference type="FunFam" id="1.10.510.10:FF:000497">
    <property type="entry name" value="Phosphoinositide 3-kinase regulatory subunit"/>
    <property type="match status" value="1"/>
</dbReference>
<evidence type="ECO:0000256" key="4">
    <source>
        <dbReference type="ARBA" id="ARBA00022574"/>
    </source>
</evidence>
<evidence type="ECO:0000256" key="1">
    <source>
        <dbReference type="ARBA" id="ARBA00004455"/>
    </source>
</evidence>
<dbReference type="GO" id="GO:0032968">
    <property type="term" value="P:positive regulation of transcription elongation by RNA polymerase II"/>
    <property type="evidence" value="ECO:0007669"/>
    <property type="project" value="EnsemblFungi"/>
</dbReference>
<evidence type="ECO:0000256" key="6">
    <source>
        <dbReference type="ARBA" id="ARBA00022737"/>
    </source>
</evidence>
<dbReference type="OrthoDB" id="242910at2759"/>
<sequence length="1446" mass="164614">MGAQLSLIAQTAPSIAIFSYIDVLDDVHYVSQLNSSRFLKTCKALDPNGEIVIKVFIKPNEEYQVTPTMSHIKAESLLLSTLPNVLNYSKVIESNRAGYLIRQHLQYNLYDRLSSRPYLQDIELKFITFQILKAVQEFHDLGVTHGDLKLENILVTSWNWILICDFAESLKPTYLPEDNPGEFSFYFDTSKRRSCYLAPERFNNEKVNRETYEKITTLMDTFSVGCCIAELFMEGRPLFNLSQLFKYKSGELDIEHTVLDETIDSTDLKNLILDMIKLNPKERLSCDEILKKYRGSVFPDYFYTFTYDYIRSLTTLRTNVPSMGLICTHATLADELSIVDQSIEKIYDDFTTICHALNYPLNAETNKTDSQFDDDNFFNNQLQLNNKGDTIKLVQFSERSGINTIKEECALLFISFICHSLRNIISSTVKLKCLELLTVFAQFVSDENKIDRIIPYVVSCFEDAEPNVQALAIQSLSQILYPVETINQLNENVFVDYLLPRLQKLLSHSSSNTYVKIVLGNCLGDIVTTANKFQEITFLMHSKDPLSSIVQDFEALEITNRYTRKLIQFIEDILVTLLTDNDSMVKVAILGNILPLCRFFGRERTNDIILSHLITYLNDRDPALRLALIQNISGISILLGPITFEQYILPLLVQTLIDSEELVVVAVLQTLKDLTKTGLIINRYFYDITTKVAPLMLHPNYWIRQLSLMVIVESASKLNTAEIYCILYPLIRTFFEFDVEFDFELMLASCKQPISRTAYNLLCSWSLRASKSLFWHQTPVTNDNLDAFGNKNVNFITKNFITKNYGFNNKNMKVAQTLKVSTIDNTEIPLTTEDKSWIDKFKTIGLSENDLWKIASLRDYVLRTSKLLTRKSELLLDRENSLISLNSLPTDLMPRNVFFDIEFSNDRNKSFIPTPLEAAHTDSVIDSSSLTNGNENKRPVRMEISSASSKNSLPAIIDAHGSLMFKAKSNATTTSNLKNIYVRLEPSSAHKDLLNHMDDEMNSSNFTIKDSYEGDAPTIKTFLKNVKILPNLREYKEFGPINEFEMDNDFFHKIKGNLVLNLLENEPNGIASLVTLNSNRPYIISGSVQGMVKLWDVQGLVSGEMYSSSLTFDCNSGITDLIRIPGYETIIVSTKEGNITLLRAIYNQQGQFKKFTKFHCIRKTKIKTDREPCDDEFGIRLKTLVTEDKSQLYVLTSLSRIILFDLRTMERIGQIENPPQYGAILTFALSIDGNTLIIGTSKGIINVWDIRFITLINSWSFGDNIAISQIESSPELGKDKIVVIGGMSNTILTVWNFEKPQCQKAFIEKDQQPPLHLFQPKSNNLDNLPFQKDKIEMEINSILIIGSLAIISKGINNDIVFLDLKKPSSSRILSHSNAPGSSFTPVHVTTSLELVLRKQLEQKKKKKPLFSGTSHQDRINSIIYTRLGKKYLLFFGDNSGVISVIN</sequence>
<dbReference type="GO" id="GO:0034272">
    <property type="term" value="C:phosphatidylinositol 3-kinase complex, class III, type II"/>
    <property type="evidence" value="ECO:0007669"/>
    <property type="project" value="EnsemblFungi"/>
</dbReference>
<dbReference type="GO" id="GO:0004674">
    <property type="term" value="F:protein serine/threonine kinase activity"/>
    <property type="evidence" value="ECO:0007669"/>
    <property type="project" value="UniProtKB-KW"/>
</dbReference>
<dbReference type="CDD" id="cd13980">
    <property type="entry name" value="STKc_Vps15"/>
    <property type="match status" value="1"/>
</dbReference>
<dbReference type="GO" id="GO:0046854">
    <property type="term" value="P:phosphatidylinositol phosphate biosynthetic process"/>
    <property type="evidence" value="ECO:0007669"/>
    <property type="project" value="EnsemblFungi"/>
</dbReference>
<dbReference type="GO" id="GO:0051365">
    <property type="term" value="P:cellular response to potassium ion starvation"/>
    <property type="evidence" value="ECO:0007669"/>
    <property type="project" value="EnsemblFungi"/>
</dbReference>
<protein>
    <recommendedName>
        <fullName evidence="2">non-specific serine/threonine protein kinase</fullName>
        <ecNumber evidence="2">2.7.11.1</ecNumber>
    </recommendedName>
</protein>
<evidence type="ECO:0000256" key="12">
    <source>
        <dbReference type="ARBA" id="ARBA00037864"/>
    </source>
</evidence>
<name>G0VJV7_NAUCA</name>
<dbReference type="InterPro" id="IPR008271">
    <property type="entry name" value="Ser/Thr_kinase_AS"/>
</dbReference>
<keyword evidence="5" id="KW-0808">Transferase</keyword>
<dbReference type="STRING" id="1064592.G0VJV7"/>
<dbReference type="SMART" id="SM00220">
    <property type="entry name" value="S_TKc"/>
    <property type="match status" value="1"/>
</dbReference>
<dbReference type="Gene3D" id="1.10.510.10">
    <property type="entry name" value="Transferase(Phosphotransferase) domain 1"/>
    <property type="match status" value="1"/>
</dbReference>
<evidence type="ECO:0000256" key="10">
    <source>
        <dbReference type="ARBA" id="ARBA00022840"/>
    </source>
</evidence>
<dbReference type="EMBL" id="HE576760">
    <property type="protein sequence ID" value="CCC71789.1"/>
    <property type="molecule type" value="Genomic_DNA"/>
</dbReference>
<dbReference type="InParanoid" id="G0VJV7"/>
<dbReference type="InterPro" id="IPR015943">
    <property type="entry name" value="WD40/YVTN_repeat-like_dom_sf"/>
</dbReference>
<evidence type="ECO:0000256" key="2">
    <source>
        <dbReference type="ARBA" id="ARBA00012513"/>
    </source>
</evidence>
<reference evidence="17 18" key="1">
    <citation type="journal article" date="2011" name="Proc. Natl. Acad. Sci. U.S.A.">
        <title>Evolutionary erosion of yeast sex chromosomes by mating-type switching accidents.</title>
        <authorList>
            <person name="Gordon J.L."/>
            <person name="Armisen D."/>
            <person name="Proux-Wera E."/>
            <person name="Oheigeartaigh S.S."/>
            <person name="Byrne K.P."/>
            <person name="Wolfe K.H."/>
        </authorList>
    </citation>
    <scope>NUCLEOTIDE SEQUENCE [LARGE SCALE GENOMIC DNA]</scope>
    <source>
        <strain evidence="18">ATCC 76901 / BCRC 22586 / CBS 4309 / NBRC 1992 / NRRL Y-12630</strain>
    </source>
</reference>
<dbReference type="InterPro" id="IPR011009">
    <property type="entry name" value="Kinase-like_dom_sf"/>
</dbReference>
<dbReference type="GO" id="GO:0010008">
    <property type="term" value="C:endosome membrane"/>
    <property type="evidence" value="ECO:0007669"/>
    <property type="project" value="UniProtKB-SubCell"/>
</dbReference>
<gene>
    <name evidence="17" type="primary">NCAS0I01210</name>
    <name evidence="17" type="ordered locus">NCAS_0I01210</name>
</gene>
<dbReference type="KEGG" id="ncs:NCAS_0I01210"/>
<keyword evidence="11" id="KW-0072">Autophagy</keyword>
<dbReference type="FunCoup" id="G0VJV7">
    <property type="interactions" value="955"/>
</dbReference>
<dbReference type="Pfam" id="PF22956">
    <property type="entry name" value="VPS15-like_hel"/>
    <property type="match status" value="1"/>
</dbReference>
<evidence type="ECO:0000256" key="14">
    <source>
        <dbReference type="ARBA" id="ARBA00048977"/>
    </source>
</evidence>
<dbReference type="SMART" id="SM00320">
    <property type="entry name" value="WD40"/>
    <property type="match status" value="3"/>
</dbReference>
<dbReference type="InterPro" id="IPR036322">
    <property type="entry name" value="WD40_repeat_dom_sf"/>
</dbReference>
<keyword evidence="18" id="KW-1185">Reference proteome</keyword>
<keyword evidence="3" id="KW-0723">Serine/threonine-protein kinase</keyword>
<dbReference type="HOGENOM" id="CLU_001696_0_1_1"/>
<dbReference type="PANTHER" id="PTHR17583">
    <property type="entry name" value="PHOSPHOINOSITIDE 3-KINASE REGULATORY SUBUNIT 4"/>
    <property type="match status" value="1"/>
</dbReference>
<keyword evidence="4" id="KW-0853">WD repeat</keyword>
<keyword evidence="10" id="KW-0067">ATP-binding</keyword>
<dbReference type="Gene3D" id="2.130.10.10">
    <property type="entry name" value="YVTN repeat-like/Quinoprotein amine dehydrogenase"/>
    <property type="match status" value="1"/>
</dbReference>
<dbReference type="GO" id="GO:0005524">
    <property type="term" value="F:ATP binding"/>
    <property type="evidence" value="ECO:0007669"/>
    <property type="project" value="UniProtKB-KW"/>
</dbReference>
<dbReference type="InterPro" id="IPR045162">
    <property type="entry name" value="Vps15-like"/>
</dbReference>
<dbReference type="GeneID" id="96905478"/>
<dbReference type="InterPro" id="IPR055231">
    <property type="entry name" value="2AA_helical"/>
</dbReference>
<dbReference type="SUPFAM" id="SSF50978">
    <property type="entry name" value="WD40 repeat-like"/>
    <property type="match status" value="1"/>
</dbReference>
<dbReference type="GO" id="GO:0000011">
    <property type="term" value="P:vacuole inheritance"/>
    <property type="evidence" value="ECO:0007669"/>
    <property type="project" value="EnsemblFungi"/>
</dbReference>
<dbReference type="GO" id="GO:0005794">
    <property type="term" value="C:Golgi apparatus"/>
    <property type="evidence" value="ECO:0007669"/>
    <property type="project" value="UniProtKB-SubCell"/>
</dbReference>
<evidence type="ECO:0000256" key="9">
    <source>
        <dbReference type="ARBA" id="ARBA00022777"/>
    </source>
</evidence>
<dbReference type="InterPro" id="IPR000719">
    <property type="entry name" value="Prot_kinase_dom"/>
</dbReference>
<proteinExistence type="predicted"/>
<dbReference type="PROSITE" id="PS50077">
    <property type="entry name" value="HEAT_REPEAT"/>
    <property type="match status" value="1"/>
</dbReference>
<keyword evidence="8" id="KW-0967">Endosome</keyword>
<feature type="repeat" description="HEAT" evidence="15">
    <location>
        <begin position="609"/>
        <end position="647"/>
    </location>
</feature>
<evidence type="ECO:0000256" key="8">
    <source>
        <dbReference type="ARBA" id="ARBA00022753"/>
    </source>
</evidence>
<organism evidence="17 18">
    <name type="scientific">Naumovozyma castellii</name>
    <name type="common">Yeast</name>
    <name type="synonym">Saccharomyces castellii</name>
    <dbReference type="NCBI Taxonomy" id="27288"/>
    <lineage>
        <taxon>Eukaryota</taxon>
        <taxon>Fungi</taxon>
        <taxon>Dikarya</taxon>
        <taxon>Ascomycota</taxon>
        <taxon>Saccharomycotina</taxon>
        <taxon>Saccharomycetes</taxon>
        <taxon>Saccharomycetales</taxon>
        <taxon>Saccharomycetaceae</taxon>
        <taxon>Naumovozyma</taxon>
    </lineage>
</organism>
<feature type="domain" description="Protein kinase" evidence="16">
    <location>
        <begin position="27"/>
        <end position="302"/>
    </location>
</feature>
<keyword evidence="9" id="KW-0418">Kinase</keyword>
<dbReference type="GO" id="GO:0005770">
    <property type="term" value="C:late endosome"/>
    <property type="evidence" value="ECO:0007669"/>
    <property type="project" value="TreeGrafter"/>
</dbReference>
<dbReference type="PROSITE" id="PS50011">
    <property type="entry name" value="PROTEIN_KINASE_DOM"/>
    <property type="match status" value="1"/>
</dbReference>
<dbReference type="InterPro" id="IPR021133">
    <property type="entry name" value="HEAT_type_2"/>
</dbReference>
<dbReference type="RefSeq" id="XP_003678133.1">
    <property type="nucleotide sequence ID" value="XM_003678085.1"/>
</dbReference>
<dbReference type="EC" id="2.7.11.1" evidence="2"/>
<dbReference type="InterPro" id="IPR016024">
    <property type="entry name" value="ARM-type_fold"/>
</dbReference>
<dbReference type="Proteomes" id="UP000001640">
    <property type="component" value="Chromosome 9"/>
</dbReference>
<dbReference type="GO" id="GO:0006623">
    <property type="term" value="P:protein targeting to vacuole"/>
    <property type="evidence" value="ECO:0007669"/>
    <property type="project" value="EnsemblFungi"/>
</dbReference>
<dbReference type="PANTHER" id="PTHR17583:SF0">
    <property type="entry name" value="PHOSPHOINOSITIDE 3-KINASE REGULATORY SUBUNIT 4"/>
    <property type="match status" value="1"/>
</dbReference>
<evidence type="ECO:0000256" key="3">
    <source>
        <dbReference type="ARBA" id="ARBA00022527"/>
    </source>
</evidence>
<accession>G0VJV7</accession>
<dbReference type="Gene3D" id="1.25.10.10">
    <property type="entry name" value="Leucine-rich Repeat Variant"/>
    <property type="match status" value="1"/>
</dbReference>
<evidence type="ECO:0000313" key="18">
    <source>
        <dbReference type="Proteomes" id="UP000001640"/>
    </source>
</evidence>
<dbReference type="GO" id="GO:0045324">
    <property type="term" value="P:late endosome to vacuole transport"/>
    <property type="evidence" value="ECO:0007669"/>
    <property type="project" value="EnsemblFungi"/>
</dbReference>
<comment type="subcellular location">
    <subcellularLocation>
        <location evidence="1">Endosome membrane</location>
        <topology evidence="1">Lipid-anchor</topology>
    </subcellularLocation>
    <subcellularLocation>
        <location evidence="12">Golgi apparatus</location>
        <location evidence="12">trans-Golgi network membrane</location>
        <topology evidence="12">Lipid-anchor</topology>
    </subcellularLocation>
</comment>
<dbReference type="InterPro" id="IPR001680">
    <property type="entry name" value="WD40_rpt"/>
</dbReference>
<dbReference type="GO" id="GO:0043130">
    <property type="term" value="F:ubiquitin binding"/>
    <property type="evidence" value="ECO:0007669"/>
    <property type="project" value="EnsemblFungi"/>
</dbReference>
<keyword evidence="7" id="KW-0547">Nucleotide-binding</keyword>
<dbReference type="GO" id="GO:0120095">
    <property type="term" value="C:vacuole-isolation membrane contact site"/>
    <property type="evidence" value="ECO:0007669"/>
    <property type="project" value="EnsemblFungi"/>
</dbReference>
<dbReference type="Pfam" id="PF00069">
    <property type="entry name" value="Pkinase"/>
    <property type="match status" value="1"/>
</dbReference>
<comment type="catalytic activity">
    <reaction evidence="13">
        <text>L-threonyl-[protein] + ATP = O-phospho-L-threonyl-[protein] + ADP + H(+)</text>
        <dbReference type="Rhea" id="RHEA:46608"/>
        <dbReference type="Rhea" id="RHEA-COMP:11060"/>
        <dbReference type="Rhea" id="RHEA-COMP:11605"/>
        <dbReference type="ChEBI" id="CHEBI:15378"/>
        <dbReference type="ChEBI" id="CHEBI:30013"/>
        <dbReference type="ChEBI" id="CHEBI:30616"/>
        <dbReference type="ChEBI" id="CHEBI:61977"/>
        <dbReference type="ChEBI" id="CHEBI:456216"/>
        <dbReference type="EC" id="2.7.11.1"/>
    </reaction>
    <physiologicalReaction direction="left-to-right" evidence="13">
        <dbReference type="Rhea" id="RHEA:46609"/>
    </physiologicalReaction>
</comment>
<dbReference type="GO" id="GO:0000425">
    <property type="term" value="P:pexophagy"/>
    <property type="evidence" value="ECO:0007669"/>
    <property type="project" value="EnsemblFungi"/>
</dbReference>
<dbReference type="SUPFAM" id="SSF48371">
    <property type="entry name" value="ARM repeat"/>
    <property type="match status" value="1"/>
</dbReference>
<evidence type="ECO:0000259" key="16">
    <source>
        <dbReference type="PROSITE" id="PS50011"/>
    </source>
</evidence>
<evidence type="ECO:0000256" key="11">
    <source>
        <dbReference type="ARBA" id="ARBA00023006"/>
    </source>
</evidence>
<dbReference type="GO" id="GO:0045053">
    <property type="term" value="P:protein retention in Golgi apparatus"/>
    <property type="evidence" value="ECO:0007669"/>
    <property type="project" value="EnsemblFungi"/>
</dbReference>
<comment type="catalytic activity">
    <reaction evidence="14">
        <text>L-seryl-[protein] + ATP = O-phospho-L-seryl-[protein] + ADP + H(+)</text>
        <dbReference type="Rhea" id="RHEA:17989"/>
        <dbReference type="Rhea" id="RHEA-COMP:9863"/>
        <dbReference type="Rhea" id="RHEA-COMP:11604"/>
        <dbReference type="ChEBI" id="CHEBI:15378"/>
        <dbReference type="ChEBI" id="CHEBI:29999"/>
        <dbReference type="ChEBI" id="CHEBI:30616"/>
        <dbReference type="ChEBI" id="CHEBI:83421"/>
        <dbReference type="ChEBI" id="CHEBI:456216"/>
        <dbReference type="EC" id="2.7.11.1"/>
    </reaction>
    <physiologicalReaction direction="left-to-right" evidence="14">
        <dbReference type="Rhea" id="RHEA:17990"/>
    </physiologicalReaction>
</comment>
<reference key="2">
    <citation type="submission" date="2011-08" db="EMBL/GenBank/DDBJ databases">
        <title>Genome sequence of Naumovozyma castellii.</title>
        <authorList>
            <person name="Gordon J.L."/>
            <person name="Armisen D."/>
            <person name="Proux-Wera E."/>
            <person name="OhEigeartaigh S.S."/>
            <person name="Byrne K.P."/>
            <person name="Wolfe K.H."/>
        </authorList>
    </citation>
    <scope>NUCLEOTIDE SEQUENCE</scope>
    <source>
        <strain>Type strain:CBS 4309</strain>
    </source>
</reference>
<dbReference type="GO" id="GO:0071561">
    <property type="term" value="C:nucleus-vacuole junction"/>
    <property type="evidence" value="ECO:0007669"/>
    <property type="project" value="EnsemblFungi"/>
</dbReference>
<dbReference type="InterPro" id="IPR011989">
    <property type="entry name" value="ARM-like"/>
</dbReference>
<dbReference type="eggNOG" id="KOG1240">
    <property type="taxonomic scope" value="Eukaryota"/>
</dbReference>
<evidence type="ECO:0000256" key="13">
    <source>
        <dbReference type="ARBA" id="ARBA00048659"/>
    </source>
</evidence>